<dbReference type="Proteomes" id="UP000886520">
    <property type="component" value="Chromosome 1"/>
</dbReference>
<dbReference type="PANTHER" id="PTHR22937">
    <property type="entry name" value="E3 UBIQUITIN-PROTEIN LIGASE RNF165"/>
    <property type="match status" value="1"/>
</dbReference>
<dbReference type="Pfam" id="PF13639">
    <property type="entry name" value="zf-RING_2"/>
    <property type="match status" value="1"/>
</dbReference>
<accession>A0A9D4ZSK4</accession>
<name>A0A9D4ZSK4_ADICA</name>
<comment type="caution">
    <text evidence="11">The sequence shown here is derived from an EMBL/GenBank/DDBJ whole genome shotgun (WGS) entry which is preliminary data.</text>
</comment>
<dbReference type="InterPro" id="IPR001841">
    <property type="entry name" value="Znf_RING"/>
</dbReference>
<sequence>MVGGSTAVENSAEISSASTSLGRSAAETRNVHPPQKALGQTTSGCSSCFGRVITTSRRLPVQESMISGHGLRHRKSRRCLRKFSCISSCDVLPTVTSSPAASLDKHGTARSIKHRGESLNGLRNGKTALISSAGSLVHKNLRRGLGGFLREKGAATDSNQSSTGLRSDSESSFRTGTWCLMRPTVVKPDAIISSNALSRVNSALQISNSGRSRGDRDASRSSTDSCETSLMSVSNEDTLSRRLVGNLEGSSFYERDSAAMDSGERRNTTSLWINSGLSGSAPRSLGTRDRAISSSSVFSGTSSASRTARVPFLFGMAHRTRSLEVISSPSSYMSSPDVHLSNPDLLRSYTSTLQSPYLSRAASSPEYQEGYQLHSSSDTPVFRSFRQFPLQPFEEGQECFTYGGISEQQVFMWEANLILGGIPVQDQYRDLRLDIDSMSYEDLLALEESIGNVCTGLEKDTISSCLRSKKYSISSDLIPTQEVSELKCSICQVDFEEGNELGTLKCGHNHHFQCIEEWLLRKNQCPICKASAFAKTET</sequence>
<gene>
    <name evidence="11" type="ORF">GOP47_0000735</name>
</gene>
<dbReference type="SUPFAM" id="SSF57850">
    <property type="entry name" value="RING/U-box"/>
    <property type="match status" value="1"/>
</dbReference>
<feature type="region of interest" description="Disordered" evidence="9">
    <location>
        <begin position="1"/>
        <end position="42"/>
    </location>
</feature>
<evidence type="ECO:0000256" key="5">
    <source>
        <dbReference type="ARBA" id="ARBA00022771"/>
    </source>
</evidence>
<dbReference type="PANTHER" id="PTHR22937:SF65">
    <property type="entry name" value="E3 UBIQUITIN-PROTEIN LIGASE ARK2C"/>
    <property type="match status" value="1"/>
</dbReference>
<keyword evidence="3" id="KW-0808">Transferase</keyword>
<proteinExistence type="predicted"/>
<dbReference type="Gene3D" id="3.30.40.10">
    <property type="entry name" value="Zinc/RING finger domain, C3HC4 (zinc finger)"/>
    <property type="match status" value="1"/>
</dbReference>
<evidence type="ECO:0000256" key="6">
    <source>
        <dbReference type="ARBA" id="ARBA00022786"/>
    </source>
</evidence>
<evidence type="ECO:0000256" key="4">
    <source>
        <dbReference type="ARBA" id="ARBA00022723"/>
    </source>
</evidence>
<keyword evidence="6" id="KW-0833">Ubl conjugation pathway</keyword>
<organism evidence="11 12">
    <name type="scientific">Adiantum capillus-veneris</name>
    <name type="common">Maidenhair fern</name>
    <dbReference type="NCBI Taxonomy" id="13818"/>
    <lineage>
        <taxon>Eukaryota</taxon>
        <taxon>Viridiplantae</taxon>
        <taxon>Streptophyta</taxon>
        <taxon>Embryophyta</taxon>
        <taxon>Tracheophyta</taxon>
        <taxon>Polypodiopsida</taxon>
        <taxon>Polypodiidae</taxon>
        <taxon>Polypodiales</taxon>
        <taxon>Pteridineae</taxon>
        <taxon>Pteridaceae</taxon>
        <taxon>Vittarioideae</taxon>
        <taxon>Adiantum</taxon>
    </lineage>
</organism>
<evidence type="ECO:0000313" key="12">
    <source>
        <dbReference type="Proteomes" id="UP000886520"/>
    </source>
</evidence>
<reference evidence="11" key="1">
    <citation type="submission" date="2021-01" db="EMBL/GenBank/DDBJ databases">
        <title>Adiantum capillus-veneris genome.</title>
        <authorList>
            <person name="Fang Y."/>
            <person name="Liao Q."/>
        </authorList>
    </citation>
    <scope>NUCLEOTIDE SEQUENCE</scope>
    <source>
        <strain evidence="11">H3</strain>
        <tissue evidence="11">Leaf</tissue>
    </source>
</reference>
<evidence type="ECO:0000256" key="8">
    <source>
        <dbReference type="PROSITE-ProRule" id="PRU00175"/>
    </source>
</evidence>
<feature type="compositionally biased region" description="Polar residues" evidence="9">
    <location>
        <begin position="156"/>
        <end position="171"/>
    </location>
</feature>
<evidence type="ECO:0000313" key="11">
    <source>
        <dbReference type="EMBL" id="KAI5084566.1"/>
    </source>
</evidence>
<dbReference type="GO" id="GO:0061630">
    <property type="term" value="F:ubiquitin protein ligase activity"/>
    <property type="evidence" value="ECO:0007669"/>
    <property type="project" value="UniProtKB-EC"/>
</dbReference>
<dbReference type="SMART" id="SM00184">
    <property type="entry name" value="RING"/>
    <property type="match status" value="1"/>
</dbReference>
<evidence type="ECO:0000259" key="10">
    <source>
        <dbReference type="PROSITE" id="PS50089"/>
    </source>
</evidence>
<keyword evidence="4" id="KW-0479">Metal-binding</keyword>
<keyword evidence="5 8" id="KW-0863">Zinc-finger</keyword>
<dbReference type="GO" id="GO:0008270">
    <property type="term" value="F:zinc ion binding"/>
    <property type="evidence" value="ECO:0007669"/>
    <property type="project" value="UniProtKB-KW"/>
</dbReference>
<dbReference type="PROSITE" id="PS50089">
    <property type="entry name" value="ZF_RING_2"/>
    <property type="match status" value="1"/>
</dbReference>
<evidence type="ECO:0000256" key="7">
    <source>
        <dbReference type="ARBA" id="ARBA00022833"/>
    </source>
</evidence>
<dbReference type="EC" id="2.3.2.27" evidence="2"/>
<dbReference type="AlphaFoldDB" id="A0A9D4ZSK4"/>
<protein>
    <recommendedName>
        <fullName evidence="2">RING-type E3 ubiquitin transferase</fullName>
        <ecNumber evidence="2">2.3.2.27</ecNumber>
    </recommendedName>
</protein>
<feature type="compositionally biased region" description="Polar residues" evidence="9">
    <location>
        <begin position="7"/>
        <end position="22"/>
    </location>
</feature>
<evidence type="ECO:0000256" key="3">
    <source>
        <dbReference type="ARBA" id="ARBA00022679"/>
    </source>
</evidence>
<dbReference type="InterPro" id="IPR045191">
    <property type="entry name" value="MBR1/2-like"/>
</dbReference>
<dbReference type="InterPro" id="IPR013083">
    <property type="entry name" value="Znf_RING/FYVE/PHD"/>
</dbReference>
<feature type="region of interest" description="Disordered" evidence="9">
    <location>
        <begin position="152"/>
        <end position="171"/>
    </location>
</feature>
<feature type="domain" description="RING-type" evidence="10">
    <location>
        <begin position="488"/>
        <end position="529"/>
    </location>
</feature>
<feature type="region of interest" description="Disordered" evidence="9">
    <location>
        <begin position="207"/>
        <end position="233"/>
    </location>
</feature>
<evidence type="ECO:0000256" key="1">
    <source>
        <dbReference type="ARBA" id="ARBA00000900"/>
    </source>
</evidence>
<keyword evidence="7" id="KW-0862">Zinc</keyword>
<evidence type="ECO:0000256" key="9">
    <source>
        <dbReference type="SAM" id="MobiDB-lite"/>
    </source>
</evidence>
<comment type="catalytic activity">
    <reaction evidence="1">
        <text>S-ubiquitinyl-[E2 ubiquitin-conjugating enzyme]-L-cysteine + [acceptor protein]-L-lysine = [E2 ubiquitin-conjugating enzyme]-L-cysteine + N(6)-ubiquitinyl-[acceptor protein]-L-lysine.</text>
        <dbReference type="EC" id="2.3.2.27"/>
    </reaction>
</comment>
<evidence type="ECO:0000256" key="2">
    <source>
        <dbReference type="ARBA" id="ARBA00012483"/>
    </source>
</evidence>
<dbReference type="EMBL" id="JABFUD020000001">
    <property type="protein sequence ID" value="KAI5084566.1"/>
    <property type="molecule type" value="Genomic_DNA"/>
</dbReference>
<keyword evidence="12" id="KW-1185">Reference proteome</keyword>
<dbReference type="OrthoDB" id="8062037at2759"/>